<evidence type="ECO:0000313" key="2">
    <source>
        <dbReference type="Proteomes" id="UP001496627"/>
    </source>
</evidence>
<accession>A0ABV0M658</accession>
<organism evidence="1 2">
    <name type="scientific">Neorhizobium phenanthreniclasticum</name>
    <dbReference type="NCBI Taxonomy" id="3157917"/>
    <lineage>
        <taxon>Bacteria</taxon>
        <taxon>Pseudomonadati</taxon>
        <taxon>Pseudomonadota</taxon>
        <taxon>Alphaproteobacteria</taxon>
        <taxon>Hyphomicrobiales</taxon>
        <taxon>Rhizobiaceae</taxon>
        <taxon>Rhizobium/Agrobacterium group</taxon>
        <taxon>Neorhizobium</taxon>
    </lineage>
</organism>
<dbReference type="InterPro" id="IPR026913">
    <property type="entry name" value="METTL24"/>
</dbReference>
<protein>
    <recommendedName>
        <fullName evidence="3">Methyltransferase domain-containing protein</fullName>
    </recommendedName>
</protein>
<gene>
    <name evidence="1" type="ORF">ABK249_20595</name>
</gene>
<dbReference type="Proteomes" id="UP001496627">
    <property type="component" value="Unassembled WGS sequence"/>
</dbReference>
<dbReference type="PANTHER" id="PTHR32026:SF10">
    <property type="entry name" value="METHYLTRANSFERASE-LIKE PROTEIN 24-RELATED"/>
    <property type="match status" value="1"/>
</dbReference>
<dbReference type="EMBL" id="JBEAAL010000017">
    <property type="protein sequence ID" value="MEQ1407336.1"/>
    <property type="molecule type" value="Genomic_DNA"/>
</dbReference>
<keyword evidence="2" id="KW-1185">Reference proteome</keyword>
<reference evidence="1 2" key="1">
    <citation type="submission" date="2024-05" db="EMBL/GenBank/DDBJ databases">
        <title>Neorhizobium sp. Rsf11, a plant growth promoting and heavy metal resistant PAH-degrader.</title>
        <authorList>
            <person name="Golubev S.N."/>
            <person name="Muratova A.Y."/>
            <person name="Markelova M.I."/>
        </authorList>
    </citation>
    <scope>NUCLEOTIDE SEQUENCE [LARGE SCALE GENOMIC DNA]</scope>
    <source>
        <strain evidence="1 2">Rsf11</strain>
    </source>
</reference>
<comment type="caution">
    <text evidence="1">The sequence shown here is derived from an EMBL/GenBank/DDBJ whole genome shotgun (WGS) entry which is preliminary data.</text>
</comment>
<evidence type="ECO:0000313" key="1">
    <source>
        <dbReference type="EMBL" id="MEQ1407336.1"/>
    </source>
</evidence>
<proteinExistence type="predicted"/>
<sequence>MGLTEQIFETLLLLRPWDIDLLKVRVGHERDGGYIMADKFDISDTVISIGINKESSFDRDMAKLGKRIFQYDHTIDAPPEKYENAQWFKLGLGPQDDLADKMISLASIVRDAGLKKNQGILKMDIENAEWDVFSAVAPETLSAFSQISMEIHRLERLTDNDHRKKVKASLSKVNEQFTLFHVHANNCSKMTRVDSFFTPECLEVSYIKTDLVNRAPSKTLYPTEIDRPNNPRNPEYYLWMFPYLPSDLSDVIMRRSLRQTESFWGQ</sequence>
<name>A0ABV0M658_9HYPH</name>
<dbReference type="PANTHER" id="PTHR32026">
    <property type="entry name" value="METHYLTRANSFERASE-LIKE PROTEIN 24"/>
    <property type="match status" value="1"/>
</dbReference>
<dbReference type="RefSeq" id="WP_348863777.1">
    <property type="nucleotide sequence ID" value="NZ_JBEAAL010000017.1"/>
</dbReference>
<evidence type="ECO:0008006" key="3">
    <source>
        <dbReference type="Google" id="ProtNLM"/>
    </source>
</evidence>